<dbReference type="PRINTS" id="PR00032">
    <property type="entry name" value="HTHARAC"/>
</dbReference>
<dbReference type="GO" id="GO:0043565">
    <property type="term" value="F:sequence-specific DNA binding"/>
    <property type="evidence" value="ECO:0007669"/>
    <property type="project" value="InterPro"/>
</dbReference>
<name>A0A1T4VN16_9GAMM</name>
<dbReference type="Pfam" id="PF12833">
    <property type="entry name" value="HTH_18"/>
    <property type="match status" value="1"/>
</dbReference>
<dbReference type="EMBL" id="FUXX01000035">
    <property type="protein sequence ID" value="SKA66360.1"/>
    <property type="molecule type" value="Genomic_DNA"/>
</dbReference>
<gene>
    <name evidence="5" type="ORF">SAMN02745213_01805</name>
</gene>
<keyword evidence="6" id="KW-1185">Reference proteome</keyword>
<dbReference type="InterPro" id="IPR009057">
    <property type="entry name" value="Homeodomain-like_sf"/>
</dbReference>
<evidence type="ECO:0000256" key="2">
    <source>
        <dbReference type="ARBA" id="ARBA00023125"/>
    </source>
</evidence>
<protein>
    <submittedName>
        <fullName evidence="5">AraC-type DNA-binding protein</fullName>
    </submittedName>
</protein>
<proteinExistence type="predicted"/>
<dbReference type="InterPro" id="IPR020449">
    <property type="entry name" value="Tscrpt_reg_AraC-type_HTH"/>
</dbReference>
<dbReference type="InterPro" id="IPR018062">
    <property type="entry name" value="HTH_AraC-typ_CS"/>
</dbReference>
<feature type="domain" description="HTH araC/xylS-type" evidence="4">
    <location>
        <begin position="197"/>
        <end position="295"/>
    </location>
</feature>
<dbReference type="PANTHER" id="PTHR43280:SF2">
    <property type="entry name" value="HTH-TYPE TRANSCRIPTIONAL REGULATOR EXSA"/>
    <property type="match status" value="1"/>
</dbReference>
<dbReference type="SUPFAM" id="SSF51182">
    <property type="entry name" value="RmlC-like cupins"/>
    <property type="match status" value="1"/>
</dbReference>
<dbReference type="RefSeq" id="WP_078929180.1">
    <property type="nucleotide sequence ID" value="NZ_FUXX01000035.1"/>
</dbReference>
<dbReference type="PROSITE" id="PS01124">
    <property type="entry name" value="HTH_ARAC_FAMILY_2"/>
    <property type="match status" value="1"/>
</dbReference>
<keyword evidence="1" id="KW-0805">Transcription regulation</keyword>
<evidence type="ECO:0000259" key="4">
    <source>
        <dbReference type="PROSITE" id="PS01124"/>
    </source>
</evidence>
<dbReference type="PANTHER" id="PTHR43280">
    <property type="entry name" value="ARAC-FAMILY TRANSCRIPTIONAL REGULATOR"/>
    <property type="match status" value="1"/>
</dbReference>
<dbReference type="InterPro" id="IPR011051">
    <property type="entry name" value="RmlC_Cupin_sf"/>
</dbReference>
<dbReference type="InterPro" id="IPR018060">
    <property type="entry name" value="HTH_AraC"/>
</dbReference>
<accession>A0A1T4VN16</accession>
<evidence type="ECO:0000256" key="1">
    <source>
        <dbReference type="ARBA" id="ARBA00023015"/>
    </source>
</evidence>
<organism evidence="5 6">
    <name type="scientific">Succinivibrio dextrinosolvens DSM 3072</name>
    <dbReference type="NCBI Taxonomy" id="1123324"/>
    <lineage>
        <taxon>Bacteria</taxon>
        <taxon>Pseudomonadati</taxon>
        <taxon>Pseudomonadota</taxon>
        <taxon>Gammaproteobacteria</taxon>
        <taxon>Aeromonadales</taxon>
        <taxon>Succinivibrionaceae</taxon>
        <taxon>Succinivibrio</taxon>
    </lineage>
</organism>
<dbReference type="AlphaFoldDB" id="A0A1T4VN16"/>
<sequence>MVENKNKKEKSVKMEDTKHGSNAFPIASYRYNGKNFTKLLYAHWHTEVEVLCFEKGRFILNIETAPLVVESPAMLLIPSKMVHSISLPGDAVESAIVFNAEIMRFAYYDKLQSNLYDYLYSTIRRTPFIVKPEYDGYTKILEDFEYIRDNCKTKDLKAQFNVKIKILDLFMEFERSGIFKNLELNTPFEKIRQEKLKELLEWIHDHHSGPLSISDASKRMNFSEAYFCRFFKKAMNMSFTEYVNDYRLQMAADDILRGEKQITEVASDHGFDNESYFFRLFKKKYGITPLKYRQN</sequence>
<dbReference type="GO" id="GO:0003700">
    <property type="term" value="F:DNA-binding transcription factor activity"/>
    <property type="evidence" value="ECO:0007669"/>
    <property type="project" value="InterPro"/>
</dbReference>
<dbReference type="PROSITE" id="PS00041">
    <property type="entry name" value="HTH_ARAC_FAMILY_1"/>
    <property type="match status" value="1"/>
</dbReference>
<dbReference type="SUPFAM" id="SSF46689">
    <property type="entry name" value="Homeodomain-like"/>
    <property type="match status" value="2"/>
</dbReference>
<evidence type="ECO:0000313" key="5">
    <source>
        <dbReference type="EMBL" id="SKA66360.1"/>
    </source>
</evidence>
<reference evidence="6" key="1">
    <citation type="submission" date="2017-02" db="EMBL/GenBank/DDBJ databases">
        <authorList>
            <person name="Varghese N."/>
            <person name="Submissions S."/>
        </authorList>
    </citation>
    <scope>NUCLEOTIDE SEQUENCE [LARGE SCALE GENOMIC DNA]</scope>
    <source>
        <strain evidence="6">DSM 3072</strain>
    </source>
</reference>
<evidence type="ECO:0000256" key="3">
    <source>
        <dbReference type="ARBA" id="ARBA00023163"/>
    </source>
</evidence>
<evidence type="ECO:0000313" key="6">
    <source>
        <dbReference type="Proteomes" id="UP000242432"/>
    </source>
</evidence>
<keyword evidence="2 5" id="KW-0238">DNA-binding</keyword>
<dbReference type="STRING" id="83771.SAMN02910357_02064"/>
<dbReference type="SMART" id="SM00342">
    <property type="entry name" value="HTH_ARAC"/>
    <property type="match status" value="1"/>
</dbReference>
<keyword evidence="3" id="KW-0804">Transcription</keyword>
<dbReference type="Proteomes" id="UP000242432">
    <property type="component" value="Unassembled WGS sequence"/>
</dbReference>
<dbReference type="Gene3D" id="1.10.10.60">
    <property type="entry name" value="Homeodomain-like"/>
    <property type="match status" value="2"/>
</dbReference>